<sequence length="219" mass="24036">MSVGAVSISCKASGDKYIGDTGRSLYTYVKEHLADKRLNRLKTPLGTHKEQKHGKVDFEIEVTILAQEQKWIITTNPTIDHKEECLVITPSARTFTVTGITGLPVTMVDTSAVNTDKTTKIIMMMMEHKCIIVGNTVTGICASTMDAAGMCTPVPNNAMVLSVPDNRTSISGILSTRNIIMANWSKAMWERVVNRAVRMLASGPVRSHFFSTFPTVTEN</sequence>
<proteinExistence type="predicted"/>
<dbReference type="Proteomes" id="UP001196413">
    <property type="component" value="Unassembled WGS sequence"/>
</dbReference>
<protein>
    <submittedName>
        <fullName evidence="1">Uncharacterized protein</fullName>
    </submittedName>
</protein>
<dbReference type="EMBL" id="JAHQIW010006581">
    <property type="protein sequence ID" value="KAJ1369498.1"/>
    <property type="molecule type" value="Genomic_DNA"/>
</dbReference>
<reference evidence="1" key="1">
    <citation type="submission" date="2021-06" db="EMBL/GenBank/DDBJ databases">
        <title>Parelaphostrongylus tenuis whole genome reference sequence.</title>
        <authorList>
            <person name="Garwood T.J."/>
            <person name="Larsen P.A."/>
            <person name="Fountain-Jones N.M."/>
            <person name="Garbe J.R."/>
            <person name="Macchietto M.G."/>
            <person name="Kania S.A."/>
            <person name="Gerhold R.W."/>
            <person name="Richards J.E."/>
            <person name="Wolf T.M."/>
        </authorList>
    </citation>
    <scope>NUCLEOTIDE SEQUENCE</scope>
    <source>
        <strain evidence="1">MNPRO001-30</strain>
        <tissue evidence="1">Meninges</tissue>
    </source>
</reference>
<name>A0AAD5R4Z0_PARTN</name>
<organism evidence="1 2">
    <name type="scientific">Parelaphostrongylus tenuis</name>
    <name type="common">Meningeal worm</name>
    <dbReference type="NCBI Taxonomy" id="148309"/>
    <lineage>
        <taxon>Eukaryota</taxon>
        <taxon>Metazoa</taxon>
        <taxon>Ecdysozoa</taxon>
        <taxon>Nematoda</taxon>
        <taxon>Chromadorea</taxon>
        <taxon>Rhabditida</taxon>
        <taxon>Rhabditina</taxon>
        <taxon>Rhabditomorpha</taxon>
        <taxon>Strongyloidea</taxon>
        <taxon>Metastrongylidae</taxon>
        <taxon>Parelaphostrongylus</taxon>
    </lineage>
</organism>
<keyword evidence="2" id="KW-1185">Reference proteome</keyword>
<dbReference type="AlphaFoldDB" id="A0AAD5R4Z0"/>
<accession>A0AAD5R4Z0</accession>
<evidence type="ECO:0000313" key="2">
    <source>
        <dbReference type="Proteomes" id="UP001196413"/>
    </source>
</evidence>
<gene>
    <name evidence="1" type="ORF">KIN20_030974</name>
</gene>
<comment type="caution">
    <text evidence="1">The sequence shown here is derived from an EMBL/GenBank/DDBJ whole genome shotgun (WGS) entry which is preliminary data.</text>
</comment>
<evidence type="ECO:0000313" key="1">
    <source>
        <dbReference type="EMBL" id="KAJ1369498.1"/>
    </source>
</evidence>